<dbReference type="Proteomes" id="UP000019141">
    <property type="component" value="Unassembled WGS sequence"/>
</dbReference>
<evidence type="ECO:0000256" key="1">
    <source>
        <dbReference type="SAM" id="Coils"/>
    </source>
</evidence>
<proteinExistence type="predicted"/>
<keyword evidence="3" id="KW-1185">Reference proteome</keyword>
<reference evidence="2 3" key="1">
    <citation type="journal article" date="2014" name="Nature">
        <title>An environmental bacterial taxon with a large and distinct metabolic repertoire.</title>
        <authorList>
            <person name="Wilson M.C."/>
            <person name="Mori T."/>
            <person name="Ruckert C."/>
            <person name="Uria A.R."/>
            <person name="Helf M.J."/>
            <person name="Takada K."/>
            <person name="Gernert C."/>
            <person name="Steffens U.A."/>
            <person name="Heycke N."/>
            <person name="Schmitt S."/>
            <person name="Rinke C."/>
            <person name="Helfrich E.J."/>
            <person name="Brachmann A.O."/>
            <person name="Gurgui C."/>
            <person name="Wakimoto T."/>
            <person name="Kracht M."/>
            <person name="Crusemann M."/>
            <person name="Hentschel U."/>
            <person name="Abe I."/>
            <person name="Matsunaga S."/>
            <person name="Kalinowski J."/>
            <person name="Takeyama H."/>
            <person name="Piel J."/>
        </authorList>
    </citation>
    <scope>NUCLEOTIDE SEQUENCE [LARGE SCALE GENOMIC DNA]</scope>
    <source>
        <strain evidence="3">TSY1</strain>
    </source>
</reference>
<accession>W4LNS6</accession>
<evidence type="ECO:0000313" key="3">
    <source>
        <dbReference type="Proteomes" id="UP000019141"/>
    </source>
</evidence>
<evidence type="ECO:0000313" key="2">
    <source>
        <dbReference type="EMBL" id="ETW99355.1"/>
    </source>
</evidence>
<dbReference type="AlphaFoldDB" id="W4LNS6"/>
<dbReference type="EMBL" id="AZHW01000456">
    <property type="protein sequence ID" value="ETW99355.1"/>
    <property type="molecule type" value="Genomic_DNA"/>
</dbReference>
<keyword evidence="1" id="KW-0175">Coiled coil</keyword>
<gene>
    <name evidence="2" type="ORF">ETSY1_15320</name>
</gene>
<feature type="coiled-coil region" evidence="1">
    <location>
        <begin position="191"/>
        <end position="218"/>
    </location>
</feature>
<sequence length="294" mass="31249">MASLNQYPNLAAMDANTSESLSASVGATGEAIQLVDQQVQEISYAQIQGGFEGAKQMIASIDEMKRAAAPWPTVKSVVQSAARQTVNAGPTAAALGDPVTDAATLAAELRKFSSEVLSGIVASYSSAESAFYNFSEGMNKAYRDSASANTEAEAAITREQAQIDADIKALQSREDDLKSAGSIILGILTLGASTTAQIIKLENQANDLRKEEERHKHELEYYQASLSAFKNAENSTKLASYALDSVQNALQQAANSVDDMVANSSTNLAVMQAYVTQFKEQFAGAVTNAQKLLE</sequence>
<dbReference type="SUPFAM" id="SSF58100">
    <property type="entry name" value="Bacterial hemolysins"/>
    <property type="match status" value="1"/>
</dbReference>
<protein>
    <submittedName>
        <fullName evidence="2">Uncharacterized protein</fullName>
    </submittedName>
</protein>
<comment type="caution">
    <text evidence="2">The sequence shown here is derived from an EMBL/GenBank/DDBJ whole genome shotgun (WGS) entry which is preliminary data.</text>
</comment>
<name>W4LNS6_ENTF1</name>
<organism evidence="2 3">
    <name type="scientific">Entotheonella factor</name>
    <dbReference type="NCBI Taxonomy" id="1429438"/>
    <lineage>
        <taxon>Bacteria</taxon>
        <taxon>Pseudomonadati</taxon>
        <taxon>Nitrospinota/Tectimicrobiota group</taxon>
        <taxon>Candidatus Tectimicrobiota</taxon>
        <taxon>Candidatus Entotheonellia</taxon>
        <taxon>Candidatus Entotheonellales</taxon>
        <taxon>Candidatus Entotheonellaceae</taxon>
        <taxon>Candidatus Entotheonella</taxon>
    </lineage>
</organism>
<dbReference type="HOGENOM" id="CLU_945566_0_0_7"/>